<feature type="transmembrane region" description="Helical" evidence="1">
    <location>
        <begin position="152"/>
        <end position="180"/>
    </location>
</feature>
<protein>
    <submittedName>
        <fullName evidence="3">Uncharacterized protein</fullName>
    </submittedName>
</protein>
<organism evidence="3 4">
    <name type="scientific">Littorina saxatilis</name>
    <dbReference type="NCBI Taxonomy" id="31220"/>
    <lineage>
        <taxon>Eukaryota</taxon>
        <taxon>Metazoa</taxon>
        <taxon>Spiralia</taxon>
        <taxon>Lophotrochozoa</taxon>
        <taxon>Mollusca</taxon>
        <taxon>Gastropoda</taxon>
        <taxon>Caenogastropoda</taxon>
        <taxon>Littorinimorpha</taxon>
        <taxon>Littorinoidea</taxon>
        <taxon>Littorinidae</taxon>
        <taxon>Littorina</taxon>
    </lineage>
</organism>
<name>A0AAN9BJ10_9CAEN</name>
<dbReference type="EMBL" id="JBAMIC010000007">
    <property type="protein sequence ID" value="KAK7105789.1"/>
    <property type="molecule type" value="Genomic_DNA"/>
</dbReference>
<keyword evidence="1" id="KW-0472">Membrane</keyword>
<comment type="caution">
    <text evidence="3">The sequence shown here is derived from an EMBL/GenBank/DDBJ whole genome shotgun (WGS) entry which is preliminary data.</text>
</comment>
<evidence type="ECO:0000313" key="4">
    <source>
        <dbReference type="Proteomes" id="UP001374579"/>
    </source>
</evidence>
<feature type="signal peptide" evidence="2">
    <location>
        <begin position="1"/>
        <end position="23"/>
    </location>
</feature>
<keyword evidence="1" id="KW-1133">Transmembrane helix</keyword>
<sequence length="192" mass="20685">MAMPTSQLYCNIFITALLVASDAGQCPVKFYQTTLEVTQDPASAHVDKRVLNCSTLVPARVALQNITWIWQEAAEKGGAWSDVVSDEIRTLPLTNRGDNCSKLSVSLLNVSKQDIKQLMQRFRCYIFVNGSLMNDEGDIYQSSPSKHAPANVLVTIGAVVGVVIGLAGVAVGVNVIAFAVAERRNAKSTSVN</sequence>
<feature type="chain" id="PRO_5042884247" evidence="2">
    <location>
        <begin position="24"/>
        <end position="192"/>
    </location>
</feature>
<keyword evidence="4" id="KW-1185">Reference proteome</keyword>
<evidence type="ECO:0000313" key="3">
    <source>
        <dbReference type="EMBL" id="KAK7105789.1"/>
    </source>
</evidence>
<keyword evidence="2" id="KW-0732">Signal</keyword>
<dbReference type="AlphaFoldDB" id="A0AAN9BJ10"/>
<proteinExistence type="predicted"/>
<reference evidence="3 4" key="1">
    <citation type="submission" date="2024-02" db="EMBL/GenBank/DDBJ databases">
        <title>Chromosome-scale genome assembly of the rough periwinkle Littorina saxatilis.</title>
        <authorList>
            <person name="De Jode A."/>
            <person name="Faria R."/>
            <person name="Formenti G."/>
            <person name="Sims Y."/>
            <person name="Smith T.P."/>
            <person name="Tracey A."/>
            <person name="Wood J.M.D."/>
            <person name="Zagrodzka Z.B."/>
            <person name="Johannesson K."/>
            <person name="Butlin R.K."/>
            <person name="Leder E.H."/>
        </authorList>
    </citation>
    <scope>NUCLEOTIDE SEQUENCE [LARGE SCALE GENOMIC DNA]</scope>
    <source>
        <strain evidence="3">Snail1</strain>
        <tissue evidence="3">Muscle</tissue>
    </source>
</reference>
<evidence type="ECO:0000256" key="1">
    <source>
        <dbReference type="SAM" id="Phobius"/>
    </source>
</evidence>
<accession>A0AAN9BJ10</accession>
<keyword evidence="1" id="KW-0812">Transmembrane</keyword>
<dbReference type="Proteomes" id="UP001374579">
    <property type="component" value="Unassembled WGS sequence"/>
</dbReference>
<evidence type="ECO:0000256" key="2">
    <source>
        <dbReference type="SAM" id="SignalP"/>
    </source>
</evidence>
<gene>
    <name evidence="3" type="ORF">V1264_017123</name>
</gene>